<keyword evidence="12" id="KW-0969">Cilium</keyword>
<dbReference type="Pfam" id="PF06429">
    <property type="entry name" value="Flg_bbr_C"/>
    <property type="match status" value="1"/>
</dbReference>
<evidence type="ECO:0000256" key="3">
    <source>
        <dbReference type="ARBA" id="ARBA00017948"/>
    </source>
</evidence>
<dbReference type="InterPro" id="IPR020013">
    <property type="entry name" value="Flagellar_FlgE/F/G"/>
</dbReference>
<evidence type="ECO:0000259" key="9">
    <source>
        <dbReference type="Pfam" id="PF00460"/>
    </source>
</evidence>
<evidence type="ECO:0000313" key="12">
    <source>
        <dbReference type="EMBL" id="EKT58561.1"/>
    </source>
</evidence>
<dbReference type="NCBIfam" id="TIGR03506">
    <property type="entry name" value="FlgEFG_subfam"/>
    <property type="match status" value="2"/>
</dbReference>
<dbReference type="PANTHER" id="PTHR30435:SF19">
    <property type="entry name" value="FLAGELLAR BASAL-BODY ROD PROTEIN FLGG"/>
    <property type="match status" value="1"/>
</dbReference>
<dbReference type="OrthoDB" id="9804559at2"/>
<keyword evidence="12" id="KW-0282">Flagellum</keyword>
<comment type="subunit">
    <text evidence="5 8">The basal body constitutes a major portion of the flagellar organelle and consists of four rings (L,P,S, and M) mounted on a central rod. The rod consists of about 26 subunits of FlgG in the distal portion, and FlgB, FlgC and FlgF are thought to build up the proximal portion of the rod with about 6 subunits each.</text>
</comment>
<feature type="domain" description="Flagellar basal body rod protein N-terminal" evidence="9">
    <location>
        <begin position="5"/>
        <end position="35"/>
    </location>
</feature>
<dbReference type="InterPro" id="IPR010930">
    <property type="entry name" value="Flg_bb/hook_C_dom"/>
</dbReference>
<dbReference type="PANTHER" id="PTHR30435">
    <property type="entry name" value="FLAGELLAR PROTEIN"/>
    <property type="match status" value="1"/>
</dbReference>
<dbReference type="Proteomes" id="UP000010290">
    <property type="component" value="Chromosome"/>
</dbReference>
<feature type="domain" description="Flagellar hook protein FlgE/F/G-like D1" evidence="11">
    <location>
        <begin position="96"/>
        <end position="160"/>
    </location>
</feature>
<dbReference type="EMBL" id="AKKN01000007">
    <property type="protein sequence ID" value="EKT58561.1"/>
    <property type="molecule type" value="Genomic_DNA"/>
</dbReference>
<dbReference type="InterPro" id="IPR001444">
    <property type="entry name" value="Flag_bb_rod_N"/>
</dbReference>
<evidence type="ECO:0000256" key="5">
    <source>
        <dbReference type="ARBA" id="ARBA00025933"/>
    </source>
</evidence>
<dbReference type="Pfam" id="PF22692">
    <property type="entry name" value="LlgE_F_G_D1"/>
    <property type="match status" value="1"/>
</dbReference>
<keyword evidence="4 8" id="KW-0975">Bacterial flagellum</keyword>
<dbReference type="GO" id="GO:0071978">
    <property type="term" value="P:bacterial-type flagellum-dependent swarming motility"/>
    <property type="evidence" value="ECO:0007669"/>
    <property type="project" value="TreeGrafter"/>
</dbReference>
<proteinExistence type="inferred from homology"/>
<evidence type="ECO:0000259" key="10">
    <source>
        <dbReference type="Pfam" id="PF06429"/>
    </source>
</evidence>
<dbReference type="InterPro" id="IPR012834">
    <property type="entry name" value="FlgG_G_neg"/>
</dbReference>
<dbReference type="PATRIC" id="fig|1141660.3.peg.1522"/>
<accession>K8WF58</accession>
<evidence type="ECO:0000259" key="11">
    <source>
        <dbReference type="Pfam" id="PF22692"/>
    </source>
</evidence>
<keyword evidence="12" id="KW-0966">Cell projection</keyword>
<dbReference type="NCBIfam" id="TIGR02488">
    <property type="entry name" value="flgG_G_neg"/>
    <property type="match status" value="1"/>
</dbReference>
<dbReference type="Pfam" id="PF00460">
    <property type="entry name" value="Flg_bb_rod"/>
    <property type="match status" value="1"/>
</dbReference>
<comment type="caution">
    <text evidence="12">The sequence shown here is derived from an EMBL/GenBank/DDBJ whole genome shotgun (WGS) entry which is preliminary data.</text>
</comment>
<dbReference type="InterPro" id="IPR019776">
    <property type="entry name" value="Flagellar_basal_body_rod_CS"/>
</dbReference>
<dbReference type="SUPFAM" id="SSF117143">
    <property type="entry name" value="Flagellar hook protein flgE"/>
    <property type="match status" value="1"/>
</dbReference>
<dbReference type="InterPro" id="IPR053967">
    <property type="entry name" value="LlgE_F_G-like_D1"/>
</dbReference>
<comment type="subcellular location">
    <subcellularLocation>
        <location evidence="1 8">Bacterial flagellum basal body</location>
    </subcellularLocation>
</comment>
<name>K8WF58_9GAMM</name>
<dbReference type="PROSITE" id="PS00588">
    <property type="entry name" value="FLAGELLA_BB_ROD"/>
    <property type="match status" value="1"/>
</dbReference>
<sequence length="262" mass="27846">MPSALDIAKTGLNSQQTNLDVIANNLANASTNAYKVQHALYEDLPYQNLRQPGAMNSKHTLLPSGLQIGTGSRLVATSHIHSQGNLKNTGVSTHIAINGKGFLEVKMPDGSSAFTRDGALQSNQYGMLEMASNGYQIESNIVIPENATNITIAQDGTVSATILGESQPQIIGELKLTTFMNESGLESLGGNLYRETASSGVANIGIAPGTEGAGVLRQGMLETSNVNVAEQLVNMIETQRAYELNSKVISTADQMLQRLTQI</sequence>
<evidence type="ECO:0000256" key="4">
    <source>
        <dbReference type="ARBA" id="ARBA00023143"/>
    </source>
</evidence>
<dbReference type="InterPro" id="IPR037925">
    <property type="entry name" value="FlgE/F/G-like"/>
</dbReference>
<evidence type="ECO:0000256" key="2">
    <source>
        <dbReference type="ARBA" id="ARBA00009677"/>
    </source>
</evidence>
<evidence type="ECO:0000256" key="8">
    <source>
        <dbReference type="RuleBase" id="RU362116"/>
    </source>
</evidence>
<evidence type="ECO:0000256" key="1">
    <source>
        <dbReference type="ARBA" id="ARBA00004117"/>
    </source>
</evidence>
<comment type="similarity">
    <text evidence="2 8">Belongs to the flagella basal body rod proteins family.</text>
</comment>
<feature type="domain" description="Flagellar basal-body/hook protein C-terminal" evidence="10">
    <location>
        <begin position="217"/>
        <end position="262"/>
    </location>
</feature>
<dbReference type="GO" id="GO:0009426">
    <property type="term" value="C:bacterial-type flagellum basal body, distal rod"/>
    <property type="evidence" value="ECO:0007669"/>
    <property type="project" value="UniProtKB-UniRule"/>
</dbReference>
<protein>
    <recommendedName>
        <fullName evidence="3 7">Flagellar basal-body rod protein FlgG</fullName>
    </recommendedName>
    <alternativeName>
        <fullName evidence="6 8">Distal rod protein</fullName>
    </alternativeName>
</protein>
<dbReference type="RefSeq" id="WP_008915355.1">
    <property type="nucleotide sequence ID" value="NZ_CM001773.1"/>
</dbReference>
<dbReference type="HOGENOM" id="CLU_013687_0_1_6"/>
<dbReference type="AlphaFoldDB" id="K8WF58"/>
<reference evidence="12 13" key="1">
    <citation type="journal article" date="2012" name="BMC Genomics">
        <title>Comparative genomics of bacteria in the genus Providencia isolated from wild Drosophila melanogaster.</title>
        <authorList>
            <person name="Galac M.R."/>
            <person name="Lazzaro B.P."/>
        </authorList>
    </citation>
    <scope>NUCLEOTIDE SEQUENCE [LARGE SCALE GENOMIC DNA]</scope>
    <source>
        <strain evidence="12 13">DSM 19967</strain>
    </source>
</reference>
<evidence type="ECO:0000313" key="13">
    <source>
        <dbReference type="Proteomes" id="UP000010290"/>
    </source>
</evidence>
<keyword evidence="13" id="KW-1185">Reference proteome</keyword>
<evidence type="ECO:0000256" key="7">
    <source>
        <dbReference type="NCBIfam" id="TIGR02488"/>
    </source>
</evidence>
<evidence type="ECO:0000256" key="6">
    <source>
        <dbReference type="ARBA" id="ARBA00032912"/>
    </source>
</evidence>
<organism evidence="12 13">
    <name type="scientific">Providencia sneebia DSM 19967</name>
    <dbReference type="NCBI Taxonomy" id="1141660"/>
    <lineage>
        <taxon>Bacteria</taxon>
        <taxon>Pseudomonadati</taxon>
        <taxon>Pseudomonadota</taxon>
        <taxon>Gammaproteobacteria</taxon>
        <taxon>Enterobacterales</taxon>
        <taxon>Morganellaceae</taxon>
        <taxon>Providencia</taxon>
    </lineage>
</organism>
<gene>
    <name evidence="12" type="ORF">OO7_07594</name>
</gene>